<dbReference type="EMBL" id="CM023484">
    <property type="protein sequence ID" value="KAH6932760.1"/>
    <property type="molecule type" value="Genomic_DNA"/>
</dbReference>
<gene>
    <name evidence="1" type="ORF">HPB50_009198</name>
</gene>
<comment type="caution">
    <text evidence="1">The sequence shown here is derived from an EMBL/GenBank/DDBJ whole genome shotgun (WGS) entry which is preliminary data.</text>
</comment>
<evidence type="ECO:0000313" key="2">
    <source>
        <dbReference type="Proteomes" id="UP000821845"/>
    </source>
</evidence>
<proteinExistence type="predicted"/>
<reference evidence="1" key="1">
    <citation type="submission" date="2020-05" db="EMBL/GenBank/DDBJ databases">
        <title>Large-scale comparative analyses of tick genomes elucidate their genetic diversity and vector capacities.</title>
        <authorList>
            <person name="Jia N."/>
            <person name="Wang J."/>
            <person name="Shi W."/>
            <person name="Du L."/>
            <person name="Sun Y."/>
            <person name="Zhan W."/>
            <person name="Jiang J."/>
            <person name="Wang Q."/>
            <person name="Zhang B."/>
            <person name="Ji P."/>
            <person name="Sakyi L.B."/>
            <person name="Cui X."/>
            <person name="Yuan T."/>
            <person name="Jiang B."/>
            <person name="Yang W."/>
            <person name="Lam T.T.-Y."/>
            <person name="Chang Q."/>
            <person name="Ding S."/>
            <person name="Wang X."/>
            <person name="Zhu J."/>
            <person name="Ruan X."/>
            <person name="Zhao L."/>
            <person name="Wei J."/>
            <person name="Que T."/>
            <person name="Du C."/>
            <person name="Cheng J."/>
            <person name="Dai P."/>
            <person name="Han X."/>
            <person name="Huang E."/>
            <person name="Gao Y."/>
            <person name="Liu J."/>
            <person name="Shao H."/>
            <person name="Ye R."/>
            <person name="Li L."/>
            <person name="Wei W."/>
            <person name="Wang X."/>
            <person name="Wang C."/>
            <person name="Yang T."/>
            <person name="Huo Q."/>
            <person name="Li W."/>
            <person name="Guo W."/>
            <person name="Chen H."/>
            <person name="Zhou L."/>
            <person name="Ni X."/>
            <person name="Tian J."/>
            <person name="Zhou Y."/>
            <person name="Sheng Y."/>
            <person name="Liu T."/>
            <person name="Pan Y."/>
            <person name="Xia L."/>
            <person name="Li J."/>
            <person name="Zhao F."/>
            <person name="Cao W."/>
        </authorList>
    </citation>
    <scope>NUCLEOTIDE SEQUENCE</scope>
    <source>
        <strain evidence="1">Hyas-2018</strain>
    </source>
</reference>
<accession>A0ACB7SDR6</accession>
<dbReference type="Proteomes" id="UP000821845">
    <property type="component" value="Chromosome 4"/>
</dbReference>
<sequence>MTALDHITKSEASIGKKLAIPCVDAEVLTAALPQSLTEELNDLAEYPDTPSPSVTHSGLVYVTGTSPS</sequence>
<organism evidence="1 2">
    <name type="scientific">Hyalomma asiaticum</name>
    <name type="common">Tick</name>
    <dbReference type="NCBI Taxonomy" id="266040"/>
    <lineage>
        <taxon>Eukaryota</taxon>
        <taxon>Metazoa</taxon>
        <taxon>Ecdysozoa</taxon>
        <taxon>Arthropoda</taxon>
        <taxon>Chelicerata</taxon>
        <taxon>Arachnida</taxon>
        <taxon>Acari</taxon>
        <taxon>Parasitiformes</taxon>
        <taxon>Ixodida</taxon>
        <taxon>Ixodoidea</taxon>
        <taxon>Ixodidae</taxon>
        <taxon>Hyalomminae</taxon>
        <taxon>Hyalomma</taxon>
    </lineage>
</organism>
<protein>
    <submittedName>
        <fullName evidence="1">Uncharacterized protein</fullName>
    </submittedName>
</protein>
<evidence type="ECO:0000313" key="1">
    <source>
        <dbReference type="EMBL" id="KAH6932760.1"/>
    </source>
</evidence>
<keyword evidence="2" id="KW-1185">Reference proteome</keyword>
<name>A0ACB7SDR6_HYAAI</name>